<dbReference type="Proteomes" id="UP000279833">
    <property type="component" value="Unassembled WGS sequence"/>
</dbReference>
<dbReference type="AlphaFoldDB" id="A0A183K027"/>
<reference evidence="10" key="1">
    <citation type="submission" date="2016-06" db="UniProtKB">
        <authorList>
            <consortium name="WormBaseParasite"/>
        </authorList>
    </citation>
    <scope>IDENTIFICATION</scope>
</reference>
<keyword evidence="3" id="KW-0813">Transport</keyword>
<dbReference type="EMBL" id="UZAK01032694">
    <property type="protein sequence ID" value="VDP30208.1"/>
    <property type="molecule type" value="Genomic_DNA"/>
</dbReference>
<dbReference type="PANTHER" id="PTHR48041">
    <property type="entry name" value="ABC TRANSPORTER G FAMILY MEMBER 28"/>
    <property type="match status" value="1"/>
</dbReference>
<keyword evidence="5" id="KW-1133">Transmembrane helix</keyword>
<gene>
    <name evidence="8" type="ORF">SCUD_LOCUS8335</name>
</gene>
<feature type="domain" description="ABC transporter" evidence="7">
    <location>
        <begin position="49"/>
        <end position="192"/>
    </location>
</feature>
<proteinExistence type="inferred from homology"/>
<evidence type="ECO:0000259" key="7">
    <source>
        <dbReference type="Pfam" id="PF00005"/>
    </source>
</evidence>
<keyword evidence="9" id="KW-1185">Reference proteome</keyword>
<evidence type="ECO:0000256" key="1">
    <source>
        <dbReference type="ARBA" id="ARBA00004141"/>
    </source>
</evidence>
<dbReference type="GO" id="GO:0005886">
    <property type="term" value="C:plasma membrane"/>
    <property type="evidence" value="ECO:0007669"/>
    <property type="project" value="TreeGrafter"/>
</dbReference>
<evidence type="ECO:0000256" key="5">
    <source>
        <dbReference type="ARBA" id="ARBA00022989"/>
    </source>
</evidence>
<evidence type="ECO:0000256" key="2">
    <source>
        <dbReference type="ARBA" id="ARBA00005814"/>
    </source>
</evidence>
<comment type="subcellular location">
    <subcellularLocation>
        <location evidence="1">Membrane</location>
        <topology evidence="1">Multi-pass membrane protein</topology>
    </subcellularLocation>
</comment>
<reference evidence="8 9" key="2">
    <citation type="submission" date="2018-11" db="EMBL/GenBank/DDBJ databases">
        <authorList>
            <consortium name="Pathogen Informatics"/>
        </authorList>
    </citation>
    <scope>NUCLEOTIDE SEQUENCE [LARGE SCALE GENOMIC DNA]</scope>
    <source>
        <strain evidence="8">Dakar</strain>
        <strain evidence="9">Dakar, Senegal</strain>
    </source>
</reference>
<dbReference type="Pfam" id="PF00005">
    <property type="entry name" value="ABC_tran"/>
    <property type="match status" value="1"/>
</dbReference>
<dbReference type="InterPro" id="IPR003439">
    <property type="entry name" value="ABC_transporter-like_ATP-bd"/>
</dbReference>
<keyword evidence="6" id="KW-0472">Membrane</keyword>
<evidence type="ECO:0000256" key="6">
    <source>
        <dbReference type="ARBA" id="ARBA00023136"/>
    </source>
</evidence>
<dbReference type="PANTHER" id="PTHR48041:SF78">
    <property type="entry name" value="ABC TRANSPORTER EXPRESSED IN TRACHEA, ISOFORM A"/>
    <property type="match status" value="1"/>
</dbReference>
<dbReference type="InterPro" id="IPR027417">
    <property type="entry name" value="P-loop_NTPase"/>
</dbReference>
<sequence length="193" mass="21485">MQLSVCNGNEKTTTWSENNEFQPIVNMESNEIKNLKFEDLKYFVIQGRGISGEFKSGELSAIMGPSGAGKSSLMNILAGYCTQNVIGDVIIGSSLRNLQQFRKMSCYIMQDDLLLPHLSVDEAMMCSANLKLSEKTNYASKRKIVDNIISLLGLREAVHTRTSQLSGGQKKRLAIAQELVNNPPIMFFDEPTR</sequence>
<dbReference type="GO" id="GO:0005524">
    <property type="term" value="F:ATP binding"/>
    <property type="evidence" value="ECO:0007669"/>
    <property type="project" value="InterPro"/>
</dbReference>
<dbReference type="STRING" id="6186.A0A183K027"/>
<protein>
    <submittedName>
        <fullName evidence="10">ABC transporter domain-containing protein</fullName>
    </submittedName>
</protein>
<dbReference type="InterPro" id="IPR050352">
    <property type="entry name" value="ABCG_transporters"/>
</dbReference>
<keyword evidence="4" id="KW-0812">Transmembrane</keyword>
<evidence type="ECO:0000256" key="3">
    <source>
        <dbReference type="ARBA" id="ARBA00022448"/>
    </source>
</evidence>
<evidence type="ECO:0000313" key="10">
    <source>
        <dbReference type="WBParaSite" id="SCUD_0000833501-mRNA-1"/>
    </source>
</evidence>
<dbReference type="WBParaSite" id="SCUD_0000833501-mRNA-1">
    <property type="protein sequence ID" value="SCUD_0000833501-mRNA-1"/>
    <property type="gene ID" value="SCUD_0000833501"/>
</dbReference>
<comment type="similarity">
    <text evidence="2">Belongs to the ABC transporter superfamily. ABCG family. Eye pigment precursor importer (TC 3.A.1.204) subfamily.</text>
</comment>
<accession>A0A183K027</accession>
<dbReference type="SUPFAM" id="SSF52540">
    <property type="entry name" value="P-loop containing nucleoside triphosphate hydrolases"/>
    <property type="match status" value="1"/>
</dbReference>
<dbReference type="GO" id="GO:0042626">
    <property type="term" value="F:ATPase-coupled transmembrane transporter activity"/>
    <property type="evidence" value="ECO:0007669"/>
    <property type="project" value="TreeGrafter"/>
</dbReference>
<dbReference type="GO" id="GO:0016887">
    <property type="term" value="F:ATP hydrolysis activity"/>
    <property type="evidence" value="ECO:0007669"/>
    <property type="project" value="InterPro"/>
</dbReference>
<dbReference type="Gene3D" id="3.40.50.300">
    <property type="entry name" value="P-loop containing nucleotide triphosphate hydrolases"/>
    <property type="match status" value="1"/>
</dbReference>
<evidence type="ECO:0000313" key="9">
    <source>
        <dbReference type="Proteomes" id="UP000279833"/>
    </source>
</evidence>
<evidence type="ECO:0000256" key="4">
    <source>
        <dbReference type="ARBA" id="ARBA00022692"/>
    </source>
</evidence>
<name>A0A183K027_9TREM</name>
<evidence type="ECO:0000313" key="8">
    <source>
        <dbReference type="EMBL" id="VDP30208.1"/>
    </source>
</evidence>
<organism evidence="10">
    <name type="scientific">Schistosoma curassoni</name>
    <dbReference type="NCBI Taxonomy" id="6186"/>
    <lineage>
        <taxon>Eukaryota</taxon>
        <taxon>Metazoa</taxon>
        <taxon>Spiralia</taxon>
        <taxon>Lophotrochozoa</taxon>
        <taxon>Platyhelminthes</taxon>
        <taxon>Trematoda</taxon>
        <taxon>Digenea</taxon>
        <taxon>Strigeidida</taxon>
        <taxon>Schistosomatoidea</taxon>
        <taxon>Schistosomatidae</taxon>
        <taxon>Schistosoma</taxon>
    </lineage>
</organism>